<dbReference type="EMBL" id="CP127526">
    <property type="protein sequence ID" value="XRI73452.1"/>
    <property type="molecule type" value="Genomic_DNA"/>
</dbReference>
<evidence type="ECO:0000313" key="2">
    <source>
        <dbReference type="Proteomes" id="UP001195965"/>
    </source>
</evidence>
<proteinExistence type="predicted"/>
<gene>
    <name evidence="1" type="ORF">HHS34_013570</name>
</gene>
<keyword evidence="2" id="KW-1185">Reference proteome</keyword>
<dbReference type="Proteomes" id="UP001195965">
    <property type="component" value="Chromosome"/>
</dbReference>
<accession>A0ACD5HEM8</accession>
<keyword evidence="1" id="KW-0547">Nucleotide-binding</keyword>
<organism evidence="1 2">
    <name type="scientific">Acidithiobacillus montserratensis</name>
    <dbReference type="NCBI Taxonomy" id="2729135"/>
    <lineage>
        <taxon>Bacteria</taxon>
        <taxon>Pseudomonadati</taxon>
        <taxon>Pseudomonadota</taxon>
        <taxon>Acidithiobacillia</taxon>
        <taxon>Acidithiobacillales</taxon>
        <taxon>Acidithiobacillaceae</taxon>
        <taxon>Acidithiobacillus</taxon>
    </lineage>
</organism>
<evidence type="ECO:0000313" key="1">
    <source>
        <dbReference type="EMBL" id="XRI73452.1"/>
    </source>
</evidence>
<protein>
    <submittedName>
        <fullName evidence="1">ATP-binding protein</fullName>
    </submittedName>
</protein>
<sequence length="392" mass="43779">MSIRSVQYSNNKSGWVIPKIHLHRINLFVGASAAGKTTLLNIIFGIATTAAAGIQSFPGLQQINMLNIQPVAGEWVIELELNGVIFSWTYAAEVDVSGVYTIIRDRLIKEVKNTDCELIYEREVGGVKLRDQILPNVFANQPGLVLFKNDSDIKLISDFFGGFLRRSFSGGELERAAGFTTDIAFAAKNKVSKISSFNDIASSPTLNKRLYLVYKDYPKKFENVVSHFVDIFPSVESLKITDAGMEPQPGAKKIMKDNISAPVVVIKERGVAQRIFLNQLSSGMLKVLFMLTDIFTMNDGGVYFIDEYENSLGVNVIGFLPEIMDDAGLDKQFILTSHNPYVINKISINDWFLIKRKDSTISITDGSVLEGRYSQSRQDYFIQLINDIDNDI</sequence>
<reference evidence="1 2" key="1">
    <citation type="journal article" date="2021" name="ISME J.">
        <title>Genomic evolution of the class Acidithiobacillia: deep-branching Proteobacteria living in extreme acidic conditions.</title>
        <authorList>
            <person name="Moya-Beltran A."/>
            <person name="Beard S."/>
            <person name="Rojas-Villalobos C."/>
            <person name="Issotta F."/>
            <person name="Gallardo Y."/>
            <person name="Ulloa R."/>
            <person name="Giaveno A."/>
            <person name="Degli Esposti M."/>
            <person name="Johnson D.B."/>
            <person name="Quatrini R."/>
        </authorList>
    </citation>
    <scope>NUCLEOTIDE SEQUENCE [LARGE SCALE GENOMIC DNA]</scope>
    <source>
        <strain evidence="1 2">GG1-14</strain>
    </source>
</reference>
<name>A0ACD5HEM8_9PROT</name>
<keyword evidence="1" id="KW-0067">ATP-binding</keyword>